<gene>
    <name evidence="2" type="ORF">COA71_06910</name>
</gene>
<reference evidence="3" key="1">
    <citation type="submission" date="2017-08" db="EMBL/GenBank/DDBJ databases">
        <title>A dynamic microbial community with high functional redundancy inhabits the cold, oxic subseafloor aquifer.</title>
        <authorList>
            <person name="Tully B.J."/>
            <person name="Wheat C.G."/>
            <person name="Glazer B.T."/>
            <person name="Huber J.A."/>
        </authorList>
    </citation>
    <scope>NUCLEOTIDE SEQUENCE [LARGE SCALE GENOMIC DNA]</scope>
</reference>
<feature type="signal peptide" evidence="1">
    <location>
        <begin position="1"/>
        <end position="33"/>
    </location>
</feature>
<keyword evidence="1" id="KW-0732">Signal</keyword>
<protein>
    <recommendedName>
        <fullName evidence="4">Phytase-like domain-containing protein</fullName>
    </recommendedName>
</protein>
<proteinExistence type="predicted"/>
<accession>A0A2A5CED5</accession>
<comment type="caution">
    <text evidence="2">The sequence shown here is derived from an EMBL/GenBank/DDBJ whole genome shotgun (WGS) entry which is preliminary data.</text>
</comment>
<evidence type="ECO:0000256" key="1">
    <source>
        <dbReference type="SAM" id="SignalP"/>
    </source>
</evidence>
<evidence type="ECO:0008006" key="4">
    <source>
        <dbReference type="Google" id="ProtNLM"/>
    </source>
</evidence>
<sequence>MTSMKNTVKQKYHKSLFTKACAILLIVSIPVQAQQSDESFYQRFSPIELTGNWVSVITEDWHIRMISPPKGNFDGLPLSTRAQEAANAVDLEQLVRDGQACQAYGAARLLREPGRLRISWEDSDTLRIDTDAGEQTRLLHFDNIPAPGASSLQGLSIAEWQYAGGFDPVRTVLNPGQIGGRRLSRGSSLEMMGGKLYVETNNLSPSMLRKNGVPLSADTELKEYFNTLREPDGTEWLIVTTIVRDPLNLLVNHITSTNFQREPDNSKWNPTLCTLF</sequence>
<feature type="chain" id="PRO_5013060071" description="Phytase-like domain-containing protein" evidence="1">
    <location>
        <begin position="34"/>
        <end position="276"/>
    </location>
</feature>
<evidence type="ECO:0000313" key="2">
    <source>
        <dbReference type="EMBL" id="PCJ41736.1"/>
    </source>
</evidence>
<dbReference type="Proteomes" id="UP000228987">
    <property type="component" value="Unassembled WGS sequence"/>
</dbReference>
<evidence type="ECO:0000313" key="3">
    <source>
        <dbReference type="Proteomes" id="UP000228987"/>
    </source>
</evidence>
<name>A0A2A5CED5_9GAMM</name>
<dbReference type="AlphaFoldDB" id="A0A2A5CED5"/>
<organism evidence="2 3">
    <name type="scientific">SAR86 cluster bacterium</name>
    <dbReference type="NCBI Taxonomy" id="2030880"/>
    <lineage>
        <taxon>Bacteria</taxon>
        <taxon>Pseudomonadati</taxon>
        <taxon>Pseudomonadota</taxon>
        <taxon>Gammaproteobacteria</taxon>
        <taxon>SAR86 cluster</taxon>
    </lineage>
</organism>
<dbReference type="EMBL" id="NVWI01000004">
    <property type="protein sequence ID" value="PCJ41736.1"/>
    <property type="molecule type" value="Genomic_DNA"/>
</dbReference>